<dbReference type="InterPro" id="IPR005913">
    <property type="entry name" value="dTDP_dehydrorham_reduct"/>
</dbReference>
<keyword evidence="2" id="KW-0521">NADP</keyword>
<dbReference type="Gene3D" id="3.40.50.720">
    <property type="entry name" value="NAD(P)-binding Rossmann-like Domain"/>
    <property type="match status" value="1"/>
</dbReference>
<dbReference type="InterPro" id="IPR029903">
    <property type="entry name" value="RmlD-like-bd"/>
</dbReference>
<dbReference type="GO" id="GO:0008831">
    <property type="term" value="F:dTDP-4-dehydrorhamnose reductase activity"/>
    <property type="evidence" value="ECO:0007669"/>
    <property type="project" value="UniProtKB-EC"/>
</dbReference>
<protein>
    <recommendedName>
        <fullName evidence="2">dTDP-4-dehydrorhamnose reductase</fullName>
        <ecNumber evidence="2">1.1.1.133</ecNumber>
    </recommendedName>
</protein>
<evidence type="ECO:0000313" key="5">
    <source>
        <dbReference type="Proteomes" id="UP000177870"/>
    </source>
</evidence>
<dbReference type="KEGG" id="mpro:BJP34_10710"/>
<dbReference type="GO" id="GO:0019305">
    <property type="term" value="P:dTDP-rhamnose biosynthetic process"/>
    <property type="evidence" value="ECO:0007669"/>
    <property type="project" value="UniProtKB-UniPathway"/>
</dbReference>
<dbReference type="NCBIfam" id="TIGR01214">
    <property type="entry name" value="rmlD"/>
    <property type="match status" value="1"/>
</dbReference>
<dbReference type="Pfam" id="PF04321">
    <property type="entry name" value="RmlD_sub_bind"/>
    <property type="match status" value="1"/>
</dbReference>
<dbReference type="UniPathway" id="UPA00124"/>
<proteinExistence type="inferred from homology"/>
<feature type="domain" description="RmlD-like substrate binding" evidence="3">
    <location>
        <begin position="3"/>
        <end position="292"/>
    </location>
</feature>
<organism evidence="4 5">
    <name type="scientific">Moorena producens PAL-8-15-08-1</name>
    <dbReference type="NCBI Taxonomy" id="1458985"/>
    <lineage>
        <taxon>Bacteria</taxon>
        <taxon>Bacillati</taxon>
        <taxon>Cyanobacteriota</taxon>
        <taxon>Cyanophyceae</taxon>
        <taxon>Coleofasciculales</taxon>
        <taxon>Coleofasciculaceae</taxon>
        <taxon>Moorena</taxon>
    </lineage>
</organism>
<dbReference type="PANTHER" id="PTHR10491">
    <property type="entry name" value="DTDP-4-DEHYDRORHAMNOSE REDUCTASE"/>
    <property type="match status" value="1"/>
</dbReference>
<dbReference type="Gene3D" id="3.90.25.10">
    <property type="entry name" value="UDP-galactose 4-epimerase, domain 1"/>
    <property type="match status" value="1"/>
</dbReference>
<dbReference type="EC" id="1.1.1.133" evidence="2"/>
<reference evidence="5" key="1">
    <citation type="submission" date="2016-10" db="EMBL/GenBank/DDBJ databases">
        <title>Comparative genomics uncovers the prolific and rare metabolic potential of the cyanobacterial genus Moorea.</title>
        <authorList>
            <person name="Leao T."/>
            <person name="Castelao G."/>
            <person name="Korobeynikov A."/>
            <person name="Monroe E.A."/>
            <person name="Podell S."/>
            <person name="Glukhov E."/>
            <person name="Allen E."/>
            <person name="Gerwick W.H."/>
            <person name="Gerwick L."/>
        </authorList>
    </citation>
    <scope>NUCLEOTIDE SEQUENCE [LARGE SCALE GENOMIC DNA]</scope>
    <source>
        <strain evidence="5">PAL-8-15-08-1</strain>
    </source>
</reference>
<accession>A0A1D8TQC2</accession>
<dbReference type="SUPFAM" id="SSF51735">
    <property type="entry name" value="NAD(P)-binding Rossmann-fold domains"/>
    <property type="match status" value="1"/>
</dbReference>
<evidence type="ECO:0000256" key="1">
    <source>
        <dbReference type="ARBA" id="ARBA00010944"/>
    </source>
</evidence>
<comment type="similarity">
    <text evidence="1 2">Belongs to the dTDP-4-dehydrorhamnose reductase family.</text>
</comment>
<dbReference type="InterPro" id="IPR036291">
    <property type="entry name" value="NAD(P)-bd_dom_sf"/>
</dbReference>
<dbReference type="AlphaFoldDB" id="A0A1D8TQC2"/>
<name>A0A1D8TQC2_9CYAN</name>
<dbReference type="OrthoDB" id="9803892at2"/>
<evidence type="ECO:0000259" key="3">
    <source>
        <dbReference type="Pfam" id="PF04321"/>
    </source>
</evidence>
<sequence>MKKILLTGITGQVGQELQHTLSPLGQVIGVGRSDMDLAEPESIRQVIHHIKPDVIVNAAAYTAVDKAETELALAKSINAVAPTIMAEEAQNLGAILLHISTDYVFDGKKNTPYTEQDTPNPIGSYGQSKLQGEEGVQQKCDRNLILRTAWVYGTRGHGNFVKTMLRLGADREELRVVADQVGTPTWAKDIAVTITQLLQAMDSNPMVGGIYHFTNSGVTSWYDFAVAIFEEAKLLGFPLKLQRVVPITTPEYPTPAQRPAYSVLSNQKISQTLGTYPPHWRQSLRQMLAELYQKLG</sequence>
<comment type="pathway">
    <text evidence="2">Carbohydrate biosynthesis; dTDP-L-rhamnose biosynthesis.</text>
</comment>
<gene>
    <name evidence="4" type="ORF">BJP34_10710</name>
</gene>
<dbReference type="PANTHER" id="PTHR10491:SF4">
    <property type="entry name" value="METHIONINE ADENOSYLTRANSFERASE 2 SUBUNIT BETA"/>
    <property type="match status" value="1"/>
</dbReference>
<dbReference type="STRING" id="1458985.BJP34_10710"/>
<evidence type="ECO:0000313" key="4">
    <source>
        <dbReference type="EMBL" id="AOW99860.1"/>
    </source>
</evidence>
<comment type="function">
    <text evidence="2">Catalyzes the reduction of dTDP-6-deoxy-L-lyxo-4-hexulose to yield dTDP-L-rhamnose.</text>
</comment>
<dbReference type="EMBL" id="CP017599">
    <property type="protein sequence ID" value="AOW99860.1"/>
    <property type="molecule type" value="Genomic_DNA"/>
</dbReference>
<dbReference type="CDD" id="cd05254">
    <property type="entry name" value="dTDP_HR_like_SDR_e"/>
    <property type="match status" value="1"/>
</dbReference>
<dbReference type="Proteomes" id="UP000177870">
    <property type="component" value="Chromosome"/>
</dbReference>
<keyword evidence="2" id="KW-0560">Oxidoreductase</keyword>
<dbReference type="RefSeq" id="WP_070392334.1">
    <property type="nucleotide sequence ID" value="NZ_CP017599.1"/>
</dbReference>
<evidence type="ECO:0000256" key="2">
    <source>
        <dbReference type="RuleBase" id="RU364082"/>
    </source>
</evidence>
<dbReference type="GO" id="GO:0005829">
    <property type="term" value="C:cytosol"/>
    <property type="evidence" value="ECO:0007669"/>
    <property type="project" value="TreeGrafter"/>
</dbReference>